<dbReference type="EMBL" id="LR796920">
    <property type="protein sequence ID" value="CAB4174303.1"/>
    <property type="molecule type" value="Genomic_DNA"/>
</dbReference>
<feature type="region of interest" description="Disordered" evidence="1">
    <location>
        <begin position="1"/>
        <end position="20"/>
    </location>
</feature>
<dbReference type="EMBL" id="LR796984">
    <property type="protein sequence ID" value="CAB4179743.1"/>
    <property type="molecule type" value="Genomic_DNA"/>
</dbReference>
<evidence type="ECO:0000313" key="2">
    <source>
        <dbReference type="EMBL" id="CAB4174303.1"/>
    </source>
</evidence>
<dbReference type="EMBL" id="LR797127">
    <property type="protein sequence ID" value="CAB4188859.1"/>
    <property type="molecule type" value="Genomic_DNA"/>
</dbReference>
<evidence type="ECO:0000256" key="1">
    <source>
        <dbReference type="SAM" id="MobiDB-lite"/>
    </source>
</evidence>
<evidence type="ECO:0000313" key="4">
    <source>
        <dbReference type="EMBL" id="CAB4188859.1"/>
    </source>
</evidence>
<evidence type="ECO:0000313" key="3">
    <source>
        <dbReference type="EMBL" id="CAB4179743.1"/>
    </source>
</evidence>
<accession>A0A6J5Q6N6</accession>
<sequence length="314" mass="33990">MPGGFVAPRFDPKASTQVKPTISEATPTSALPGVTNPTGYKFNLPPHNWSLPVDVRKLQKGTSLGSNSANSTAAEHGLRRGRIWYYYNYEDVGAFNNVTAASTIENSINNARFPKANSPLKDTTWGFQFLWNPESITTAVNINMDVTPSNKDRFRAMSGVFPGQEQVSLNILLDRTNDFACIKSGEPASSFINHYTSGFPGSTTTANTVAQIGALQKLGTMADIEYLFRTVNTSGPGKNQWANLLGKPTADIGYIQPSIIAMQLGPDINSISYVGWINSLQVTHTAFTEQMIPIRSSVSISIQCVTGTGMGPEK</sequence>
<gene>
    <name evidence="3" type="ORF">UFOVP1035_28</name>
    <name evidence="4" type="ORF">UFOVP1181_134</name>
    <name evidence="2" type="ORF">UFOVP965_32</name>
</gene>
<reference evidence="3" key="1">
    <citation type="submission" date="2020-05" db="EMBL/GenBank/DDBJ databases">
        <authorList>
            <person name="Chiriac C."/>
            <person name="Salcher M."/>
            <person name="Ghai R."/>
            <person name="Kavagutti S V."/>
        </authorList>
    </citation>
    <scope>NUCLEOTIDE SEQUENCE</scope>
</reference>
<protein>
    <submittedName>
        <fullName evidence="3">Uncharacterized protein</fullName>
    </submittedName>
</protein>
<organism evidence="3">
    <name type="scientific">uncultured Caudovirales phage</name>
    <dbReference type="NCBI Taxonomy" id="2100421"/>
    <lineage>
        <taxon>Viruses</taxon>
        <taxon>Duplodnaviria</taxon>
        <taxon>Heunggongvirae</taxon>
        <taxon>Uroviricota</taxon>
        <taxon>Caudoviricetes</taxon>
        <taxon>Peduoviridae</taxon>
        <taxon>Maltschvirus</taxon>
        <taxon>Maltschvirus maltsch</taxon>
    </lineage>
</organism>
<name>A0A6J5Q6N6_9CAUD</name>
<proteinExistence type="predicted"/>